<evidence type="ECO:0000313" key="3">
    <source>
        <dbReference type="Proteomes" id="UP001177003"/>
    </source>
</evidence>
<feature type="transmembrane region" description="Helical" evidence="1">
    <location>
        <begin position="182"/>
        <end position="200"/>
    </location>
</feature>
<sequence>MCYGLVAGEIPEQQQLASRAIHSAASLRGEFPFSRNGSTATMPARLIISSSELWSDAVVRVLDVFVIQAFSSGLRSDAVSSGLRSDEVSSGLRSDAVSSGLRSDAVSSGLWSDAGDKVPVSSGLRSDAAHSRLRSDAVGKAQYVLYICIVWYVVVWGSSLSFVLTVSVLVSGTSASRGKNSGWFLVILKNEIFGSYFWVVSYSPISSNRSNNTCRVFSMTGPPYQAFIQSVPLSKTFSQSGLPSRAFSLAGPSSEPSA</sequence>
<dbReference type="EMBL" id="OX465084">
    <property type="protein sequence ID" value="CAI9300346.1"/>
    <property type="molecule type" value="Genomic_DNA"/>
</dbReference>
<keyword evidence="1" id="KW-0812">Transmembrane</keyword>
<gene>
    <name evidence="2" type="ORF">LSALG_LOCUS38991</name>
</gene>
<organism evidence="2 3">
    <name type="scientific">Lactuca saligna</name>
    <name type="common">Willowleaf lettuce</name>
    <dbReference type="NCBI Taxonomy" id="75948"/>
    <lineage>
        <taxon>Eukaryota</taxon>
        <taxon>Viridiplantae</taxon>
        <taxon>Streptophyta</taxon>
        <taxon>Embryophyta</taxon>
        <taxon>Tracheophyta</taxon>
        <taxon>Spermatophyta</taxon>
        <taxon>Magnoliopsida</taxon>
        <taxon>eudicotyledons</taxon>
        <taxon>Gunneridae</taxon>
        <taxon>Pentapetalae</taxon>
        <taxon>asterids</taxon>
        <taxon>campanulids</taxon>
        <taxon>Asterales</taxon>
        <taxon>Asteraceae</taxon>
        <taxon>Cichorioideae</taxon>
        <taxon>Cichorieae</taxon>
        <taxon>Lactucinae</taxon>
        <taxon>Lactuca</taxon>
    </lineage>
</organism>
<feature type="transmembrane region" description="Helical" evidence="1">
    <location>
        <begin position="143"/>
        <end position="170"/>
    </location>
</feature>
<reference evidence="2" key="1">
    <citation type="submission" date="2023-04" db="EMBL/GenBank/DDBJ databases">
        <authorList>
            <person name="Vijverberg K."/>
            <person name="Xiong W."/>
            <person name="Schranz E."/>
        </authorList>
    </citation>
    <scope>NUCLEOTIDE SEQUENCE</scope>
</reference>
<proteinExistence type="predicted"/>
<evidence type="ECO:0000313" key="2">
    <source>
        <dbReference type="EMBL" id="CAI9300346.1"/>
    </source>
</evidence>
<name>A0AA35ZY43_LACSI</name>
<accession>A0AA35ZY43</accession>
<protein>
    <submittedName>
        <fullName evidence="2">Uncharacterized protein</fullName>
    </submittedName>
</protein>
<keyword evidence="1" id="KW-0472">Membrane</keyword>
<evidence type="ECO:0000256" key="1">
    <source>
        <dbReference type="SAM" id="Phobius"/>
    </source>
</evidence>
<keyword evidence="1" id="KW-1133">Transmembrane helix</keyword>
<dbReference type="AlphaFoldDB" id="A0AA35ZY43"/>
<keyword evidence="3" id="KW-1185">Reference proteome</keyword>
<dbReference type="Proteomes" id="UP001177003">
    <property type="component" value="Chromosome 8"/>
</dbReference>